<reference evidence="2" key="2">
    <citation type="submission" date="2014-06" db="EMBL/GenBank/DDBJ databases">
        <title>The complete genome of Blastobotrys (Arxula) adeninivorans LS3 - a yeast of biotechnological interest.</title>
        <authorList>
            <person name="Kunze G."/>
            <person name="Gaillardin C."/>
            <person name="Czernicka M."/>
            <person name="Durrens P."/>
            <person name="Martin T."/>
            <person name="Boer E."/>
            <person name="Gabaldon T."/>
            <person name="Cruz J."/>
            <person name="Talla E."/>
            <person name="Marck C."/>
            <person name="Goffeau A."/>
            <person name="Barbe V."/>
            <person name="Baret P."/>
            <person name="Baronian K."/>
            <person name="Beier S."/>
            <person name="Bleykasten C."/>
            <person name="Bode R."/>
            <person name="Casaregola S."/>
            <person name="Despons L."/>
            <person name="Fairhead C."/>
            <person name="Giersberg M."/>
            <person name="Gierski P."/>
            <person name="Hahnel U."/>
            <person name="Hartmann A."/>
            <person name="Jankowska D."/>
            <person name="Jubin C."/>
            <person name="Jung P."/>
            <person name="Lafontaine I."/>
            <person name="Leh-Louis V."/>
            <person name="Lemaire M."/>
            <person name="Marcet-Houben M."/>
            <person name="Mascher M."/>
            <person name="Morel G."/>
            <person name="Richard G.-F."/>
            <person name="Riechen J."/>
            <person name="Sacerdot C."/>
            <person name="Sarkar A."/>
            <person name="Savel G."/>
            <person name="Schacherer J."/>
            <person name="Sherman D."/>
            <person name="Straub M.-L."/>
            <person name="Stein N."/>
            <person name="Thierry A."/>
            <person name="Trautwein-Schult A."/>
            <person name="Westhof E."/>
            <person name="Worch S."/>
            <person name="Dujon B."/>
            <person name="Souciet J.-L."/>
            <person name="Wincker P."/>
            <person name="Scholz U."/>
            <person name="Neuveglise N."/>
        </authorList>
    </citation>
    <scope>NUCLEOTIDE SEQUENCE</scope>
    <source>
        <strain evidence="2">LS3</strain>
    </source>
</reference>
<reference evidence="2" key="1">
    <citation type="submission" date="2014-02" db="EMBL/GenBank/DDBJ databases">
        <authorList>
            <person name="Genoscope - CEA"/>
        </authorList>
    </citation>
    <scope>NUCLEOTIDE SEQUENCE</scope>
    <source>
        <strain evidence="2">LS3</strain>
    </source>
</reference>
<sequence>MEVSSVGDRVWLTVAVGALTALYILHGMANNEREFACDAYRAQRLAQTGTISKQACYTLWGLVGAIQTAAAALAAYSATNVDASGWQWWKGSEKENTKSIVPRVMLGSDYQAGGNMVLSNYTSVYKEILTIQEIYGDMVQNMTRLAKIVPIQEFSKRNNENDTDNASAITWSFDAGDHLKTVIAPPGEFNKTIAQFRDYQLNINTLDVDDVGPNWLSFNSYGVNLDTAYLIQNHFTDILQKYSGPMGEDLTLIKQYPSGQQTLQVPDKYCLTLGLSTTPGKDSIIVG</sequence>
<name>A0A060TDX2_BLAAD</name>
<evidence type="ECO:0000256" key="1">
    <source>
        <dbReference type="SAM" id="Phobius"/>
    </source>
</evidence>
<accession>A0A060TDX2</accession>
<keyword evidence="1" id="KW-0812">Transmembrane</keyword>
<dbReference type="PhylomeDB" id="A0A060TDX2"/>
<keyword evidence="1" id="KW-1133">Transmembrane helix</keyword>
<gene>
    <name evidence="2" type="ORF">GNLVRS02_ARAD1D51304g</name>
</gene>
<protein>
    <submittedName>
        <fullName evidence="2">ARAD1D51304p</fullName>
    </submittedName>
</protein>
<keyword evidence="1" id="KW-0472">Membrane</keyword>
<feature type="transmembrane region" description="Helical" evidence="1">
    <location>
        <begin position="6"/>
        <end position="25"/>
    </location>
</feature>
<dbReference type="AlphaFoldDB" id="A0A060TDX2"/>
<dbReference type="EMBL" id="HG937694">
    <property type="protein sequence ID" value="CDP39143.1"/>
    <property type="molecule type" value="Genomic_DNA"/>
</dbReference>
<evidence type="ECO:0000313" key="2">
    <source>
        <dbReference type="EMBL" id="CDP39143.1"/>
    </source>
</evidence>
<proteinExistence type="predicted"/>
<organism evidence="2">
    <name type="scientific">Blastobotrys adeninivorans</name>
    <name type="common">Yeast</name>
    <name type="synonym">Arxula adeninivorans</name>
    <dbReference type="NCBI Taxonomy" id="409370"/>
    <lineage>
        <taxon>Eukaryota</taxon>
        <taxon>Fungi</taxon>
        <taxon>Dikarya</taxon>
        <taxon>Ascomycota</taxon>
        <taxon>Saccharomycotina</taxon>
        <taxon>Dipodascomycetes</taxon>
        <taxon>Dipodascales</taxon>
        <taxon>Trichomonascaceae</taxon>
        <taxon>Blastobotrys</taxon>
    </lineage>
</organism>